<proteinExistence type="predicted"/>
<dbReference type="EMBL" id="BK015542">
    <property type="protein sequence ID" value="DAE12061.1"/>
    <property type="molecule type" value="Genomic_DNA"/>
</dbReference>
<organism evidence="2">
    <name type="scientific">Podoviridae sp. ctack17</name>
    <dbReference type="NCBI Taxonomy" id="2825260"/>
    <lineage>
        <taxon>Viruses</taxon>
        <taxon>Duplodnaviria</taxon>
        <taxon>Heunggongvirae</taxon>
        <taxon>Uroviricota</taxon>
        <taxon>Caudoviricetes</taxon>
    </lineage>
</organism>
<feature type="transmembrane region" description="Helical" evidence="1">
    <location>
        <begin position="6"/>
        <end position="25"/>
    </location>
</feature>
<protein>
    <submittedName>
        <fullName evidence="2">Uncharacterized protein</fullName>
    </submittedName>
</protein>
<sequence>MSITIGILPLIVVAMVLIIVSYIIADIGEE</sequence>
<keyword evidence="1" id="KW-1133">Transmembrane helix</keyword>
<keyword evidence="1" id="KW-0472">Membrane</keyword>
<reference evidence="2" key="1">
    <citation type="journal article" date="2021" name="Proc. Natl. Acad. Sci. U.S.A.">
        <title>A Catalog of Tens of Thousands of Viruses from Human Metagenomes Reveals Hidden Associations with Chronic Diseases.</title>
        <authorList>
            <person name="Tisza M.J."/>
            <person name="Buck C.B."/>
        </authorList>
    </citation>
    <scope>NUCLEOTIDE SEQUENCE</scope>
    <source>
        <strain evidence="2">Ctack17</strain>
    </source>
</reference>
<keyword evidence="1" id="KW-0812">Transmembrane</keyword>
<name>A0A8S5Q074_9CAUD</name>
<evidence type="ECO:0000256" key="1">
    <source>
        <dbReference type="SAM" id="Phobius"/>
    </source>
</evidence>
<accession>A0A8S5Q074</accession>
<evidence type="ECO:0000313" key="2">
    <source>
        <dbReference type="EMBL" id="DAE12061.1"/>
    </source>
</evidence>